<accession>A0AAD5XR40</accession>
<dbReference type="InterPro" id="IPR052772">
    <property type="entry name" value="Endo/PolyKinase_Domain-Protein"/>
</dbReference>
<gene>
    <name evidence="4" type="ORF">HDU87_004144</name>
</gene>
<dbReference type="Pfam" id="PF08590">
    <property type="entry name" value="DUF1771"/>
    <property type="match status" value="1"/>
</dbReference>
<reference evidence="4" key="1">
    <citation type="submission" date="2020-05" db="EMBL/GenBank/DDBJ databases">
        <title>Phylogenomic resolution of chytrid fungi.</title>
        <authorList>
            <person name="Stajich J.E."/>
            <person name="Amses K."/>
            <person name="Simmons R."/>
            <person name="Seto K."/>
            <person name="Myers J."/>
            <person name="Bonds A."/>
            <person name="Quandt C.A."/>
            <person name="Barry K."/>
            <person name="Liu P."/>
            <person name="Grigoriev I."/>
            <person name="Longcore J.E."/>
            <person name="James T.Y."/>
        </authorList>
    </citation>
    <scope>NUCLEOTIDE SEQUENCE</scope>
    <source>
        <strain evidence="4">JEL0379</strain>
    </source>
</reference>
<dbReference type="GO" id="GO:0004519">
    <property type="term" value="F:endonuclease activity"/>
    <property type="evidence" value="ECO:0007669"/>
    <property type="project" value="TreeGrafter"/>
</dbReference>
<dbReference type="GO" id="GO:0005634">
    <property type="term" value="C:nucleus"/>
    <property type="evidence" value="ECO:0007669"/>
    <property type="project" value="TreeGrafter"/>
</dbReference>
<dbReference type="SMART" id="SM01162">
    <property type="entry name" value="DUF1771"/>
    <property type="match status" value="1"/>
</dbReference>
<dbReference type="SUPFAM" id="SSF46934">
    <property type="entry name" value="UBA-like"/>
    <property type="match status" value="1"/>
</dbReference>
<dbReference type="InterPro" id="IPR003892">
    <property type="entry name" value="CUE"/>
</dbReference>
<comment type="caution">
    <text evidence="4">The sequence shown here is derived from an EMBL/GenBank/DDBJ whole genome shotgun (WGS) entry which is preliminary data.</text>
</comment>
<dbReference type="InterPro" id="IPR002625">
    <property type="entry name" value="Smr_dom"/>
</dbReference>
<organism evidence="4 5">
    <name type="scientific">Geranomyces variabilis</name>
    <dbReference type="NCBI Taxonomy" id="109894"/>
    <lineage>
        <taxon>Eukaryota</taxon>
        <taxon>Fungi</taxon>
        <taxon>Fungi incertae sedis</taxon>
        <taxon>Chytridiomycota</taxon>
        <taxon>Chytridiomycota incertae sedis</taxon>
        <taxon>Chytridiomycetes</taxon>
        <taxon>Spizellomycetales</taxon>
        <taxon>Powellomycetaceae</taxon>
        <taxon>Geranomyces</taxon>
    </lineage>
</organism>
<feature type="compositionally biased region" description="Polar residues" evidence="1">
    <location>
        <begin position="304"/>
        <end position="314"/>
    </location>
</feature>
<name>A0AAD5XR40_9FUNG</name>
<dbReference type="InterPro" id="IPR009060">
    <property type="entry name" value="UBA-like_sf"/>
</dbReference>
<dbReference type="PROSITE" id="PS51140">
    <property type="entry name" value="CUE"/>
    <property type="match status" value="1"/>
</dbReference>
<evidence type="ECO:0000259" key="3">
    <source>
        <dbReference type="PROSITE" id="PS51140"/>
    </source>
</evidence>
<dbReference type="InterPro" id="IPR036063">
    <property type="entry name" value="Smr_dom_sf"/>
</dbReference>
<feature type="compositionally biased region" description="Low complexity" evidence="1">
    <location>
        <begin position="91"/>
        <end position="104"/>
    </location>
</feature>
<dbReference type="SMART" id="SM00463">
    <property type="entry name" value="SMR"/>
    <property type="match status" value="1"/>
</dbReference>
<feature type="region of interest" description="Disordered" evidence="1">
    <location>
        <begin position="88"/>
        <end position="137"/>
    </location>
</feature>
<dbReference type="Proteomes" id="UP001212152">
    <property type="component" value="Unassembled WGS sequence"/>
</dbReference>
<dbReference type="AlphaFoldDB" id="A0AAD5XR40"/>
<dbReference type="Gene3D" id="1.10.8.10">
    <property type="entry name" value="DNA helicase RuvA subunit, C-terminal domain"/>
    <property type="match status" value="1"/>
</dbReference>
<dbReference type="PANTHER" id="PTHR46535">
    <property type="entry name" value="NEDD4-BINDING PROTEIN 2"/>
    <property type="match status" value="1"/>
</dbReference>
<feature type="region of interest" description="Disordered" evidence="1">
    <location>
        <begin position="1"/>
        <end position="22"/>
    </location>
</feature>
<evidence type="ECO:0000313" key="4">
    <source>
        <dbReference type="EMBL" id="KAJ3184739.1"/>
    </source>
</evidence>
<dbReference type="EMBL" id="JADGJQ010000003">
    <property type="protein sequence ID" value="KAJ3184739.1"/>
    <property type="molecule type" value="Genomic_DNA"/>
</dbReference>
<dbReference type="GO" id="GO:0043130">
    <property type="term" value="F:ubiquitin binding"/>
    <property type="evidence" value="ECO:0007669"/>
    <property type="project" value="InterPro"/>
</dbReference>
<dbReference type="PANTHER" id="PTHR46535:SF1">
    <property type="entry name" value="NEDD4-BINDING PROTEIN 2"/>
    <property type="match status" value="1"/>
</dbReference>
<feature type="domain" description="Smr" evidence="2">
    <location>
        <begin position="409"/>
        <end position="471"/>
    </location>
</feature>
<proteinExistence type="predicted"/>
<dbReference type="SUPFAM" id="SSF160443">
    <property type="entry name" value="SMR domain-like"/>
    <property type="match status" value="1"/>
</dbReference>
<evidence type="ECO:0000313" key="5">
    <source>
        <dbReference type="Proteomes" id="UP001212152"/>
    </source>
</evidence>
<feature type="region of interest" description="Disordered" evidence="1">
    <location>
        <begin position="299"/>
        <end position="319"/>
    </location>
</feature>
<feature type="compositionally biased region" description="Polar residues" evidence="1">
    <location>
        <begin position="124"/>
        <end position="134"/>
    </location>
</feature>
<evidence type="ECO:0000259" key="2">
    <source>
        <dbReference type="PROSITE" id="PS50828"/>
    </source>
</evidence>
<dbReference type="CDD" id="cd14279">
    <property type="entry name" value="CUE"/>
    <property type="match status" value="3"/>
</dbReference>
<dbReference type="Gene3D" id="3.30.1370.110">
    <property type="match status" value="1"/>
</dbReference>
<dbReference type="PROSITE" id="PS50828">
    <property type="entry name" value="SMR"/>
    <property type="match status" value="1"/>
</dbReference>
<evidence type="ECO:0000256" key="1">
    <source>
        <dbReference type="SAM" id="MobiDB-lite"/>
    </source>
</evidence>
<keyword evidence="5" id="KW-1185">Reference proteome</keyword>
<sequence>MSNQGYAPVSTPRKLKSKAGRAAVANAPNLTIESLFPTTRAPQPPSSLSFLQSMLQNLNPSILEAALSHVDGNVERAVDHILATHSDFDDASSSVSSGTEISSSCATGDDEVYEPSSSSGSNSPIRTTTSSVNGMSDGLAHDDGTAILTAMFPLLSHKTIEDALRTNGNKVDRAADVLAQSSLGGGSARHDNDVALATLIDIFPDHDIGALSRELARWDNVDSAIAALARPSPPPAFSCDGICMADGFPCIVHAREARGGARTPKASAKHSIRIPTAAANSPRSVTVLVAGRGASISAARRAGDTSSTLQQQEAGESAIQPRLSTLARPDDDPQRLREFAEEARRNRNDHYRRAATAFRKGDLTGRASAAFYAEEGREISKEVERWNNMAASAVIQRNAALHQHDPYTIDLHDLTVSEAVRYVDEAVNDWYSRDGASSRPRQPLKIIAGAGRHSKHGIRKVYPAVMRRLKEGGWTTKPGGQGHFFVVNR</sequence>
<evidence type="ECO:0008006" key="6">
    <source>
        <dbReference type="Google" id="ProtNLM"/>
    </source>
</evidence>
<protein>
    <recommendedName>
        <fullName evidence="6">Smr domain-containing protein</fullName>
    </recommendedName>
</protein>
<feature type="domain" description="CUE" evidence="3">
    <location>
        <begin position="43"/>
        <end position="85"/>
    </location>
</feature>
<dbReference type="InterPro" id="IPR013899">
    <property type="entry name" value="DUF1771"/>
</dbReference>